<evidence type="ECO:0000256" key="6">
    <source>
        <dbReference type="ARBA" id="ARBA00023015"/>
    </source>
</evidence>
<gene>
    <name evidence="11" type="ORF">SBAD_LOCUS13008</name>
</gene>
<accession>A0A183JAW0</accession>
<dbReference type="Gene3D" id="3.30.160.60">
    <property type="entry name" value="Classic Zinc Finger"/>
    <property type="match status" value="2"/>
</dbReference>
<keyword evidence="5" id="KW-0862">Zinc</keyword>
<dbReference type="GO" id="GO:0008270">
    <property type="term" value="F:zinc ion binding"/>
    <property type="evidence" value="ECO:0007669"/>
    <property type="project" value="UniProtKB-KW"/>
</dbReference>
<keyword evidence="12" id="KW-1185">Reference proteome</keyword>
<evidence type="ECO:0000256" key="1">
    <source>
        <dbReference type="ARBA" id="ARBA00004123"/>
    </source>
</evidence>
<proteinExistence type="predicted"/>
<dbReference type="OrthoDB" id="10004641at2759"/>
<evidence type="ECO:0000256" key="4">
    <source>
        <dbReference type="ARBA" id="ARBA00022771"/>
    </source>
</evidence>
<keyword evidence="4 9" id="KW-0863">Zinc-finger</keyword>
<dbReference type="PROSITE" id="PS00028">
    <property type="entry name" value="ZINC_FINGER_C2H2_1"/>
    <property type="match status" value="3"/>
</dbReference>
<dbReference type="PANTHER" id="PTHR47772:SF1">
    <property type="entry name" value="ZINC FINGER PROTEIN 200"/>
    <property type="match status" value="1"/>
</dbReference>
<name>A0A183JAW0_9BILA</name>
<evidence type="ECO:0000313" key="12">
    <source>
        <dbReference type="Proteomes" id="UP000270296"/>
    </source>
</evidence>
<dbReference type="PANTHER" id="PTHR47772">
    <property type="entry name" value="ZINC FINGER PROTEIN 200"/>
    <property type="match status" value="1"/>
</dbReference>
<keyword evidence="7" id="KW-0804">Transcription</keyword>
<evidence type="ECO:0000256" key="3">
    <source>
        <dbReference type="ARBA" id="ARBA00022737"/>
    </source>
</evidence>
<evidence type="ECO:0000256" key="5">
    <source>
        <dbReference type="ARBA" id="ARBA00022833"/>
    </source>
</evidence>
<dbReference type="Pfam" id="PF00096">
    <property type="entry name" value="zf-C2H2"/>
    <property type="match status" value="1"/>
</dbReference>
<evidence type="ECO:0000259" key="10">
    <source>
        <dbReference type="PROSITE" id="PS50157"/>
    </source>
</evidence>
<dbReference type="InterPro" id="IPR050636">
    <property type="entry name" value="C2H2-ZF_domain-containing"/>
</dbReference>
<evidence type="ECO:0000256" key="7">
    <source>
        <dbReference type="ARBA" id="ARBA00023163"/>
    </source>
</evidence>
<comment type="subcellular location">
    <subcellularLocation>
        <location evidence="1">Nucleus</location>
    </subcellularLocation>
</comment>
<dbReference type="PROSITE" id="PS50157">
    <property type="entry name" value="ZINC_FINGER_C2H2_2"/>
    <property type="match status" value="3"/>
</dbReference>
<feature type="domain" description="C2H2-type" evidence="10">
    <location>
        <begin position="23"/>
        <end position="50"/>
    </location>
</feature>
<organism evidence="13">
    <name type="scientific">Soboliphyme baturini</name>
    <dbReference type="NCBI Taxonomy" id="241478"/>
    <lineage>
        <taxon>Eukaryota</taxon>
        <taxon>Metazoa</taxon>
        <taxon>Ecdysozoa</taxon>
        <taxon>Nematoda</taxon>
        <taxon>Enoplea</taxon>
        <taxon>Dorylaimia</taxon>
        <taxon>Dioctophymatida</taxon>
        <taxon>Dioctophymatoidea</taxon>
        <taxon>Soboliphymatidae</taxon>
        <taxon>Soboliphyme</taxon>
    </lineage>
</organism>
<protein>
    <submittedName>
        <fullName evidence="13">C2H2-type domain-containing protein</fullName>
    </submittedName>
</protein>
<keyword evidence="6" id="KW-0805">Transcription regulation</keyword>
<keyword evidence="2" id="KW-0479">Metal-binding</keyword>
<dbReference type="EMBL" id="UZAM01019759">
    <property type="protein sequence ID" value="VDP53364.1"/>
    <property type="molecule type" value="Genomic_DNA"/>
</dbReference>
<keyword evidence="3" id="KW-0677">Repeat</keyword>
<keyword evidence="8" id="KW-0539">Nucleus</keyword>
<reference evidence="11 12" key="2">
    <citation type="submission" date="2018-11" db="EMBL/GenBank/DDBJ databases">
        <authorList>
            <consortium name="Pathogen Informatics"/>
        </authorList>
    </citation>
    <scope>NUCLEOTIDE SEQUENCE [LARGE SCALE GENOMIC DNA]</scope>
</reference>
<feature type="domain" description="C2H2-type" evidence="10">
    <location>
        <begin position="51"/>
        <end position="78"/>
    </location>
</feature>
<evidence type="ECO:0000313" key="11">
    <source>
        <dbReference type="EMBL" id="VDP53364.1"/>
    </source>
</evidence>
<evidence type="ECO:0000256" key="8">
    <source>
        <dbReference type="ARBA" id="ARBA00023242"/>
    </source>
</evidence>
<dbReference type="AlphaFoldDB" id="A0A183JAW0"/>
<dbReference type="SMART" id="SM00355">
    <property type="entry name" value="ZnF_C2H2"/>
    <property type="match status" value="3"/>
</dbReference>
<dbReference type="InterPro" id="IPR013087">
    <property type="entry name" value="Znf_C2H2_type"/>
</dbReference>
<dbReference type="WBParaSite" id="SBAD_0001342301-mRNA-1">
    <property type="protein sequence ID" value="SBAD_0001342301-mRNA-1"/>
    <property type="gene ID" value="SBAD_0001342301"/>
</dbReference>
<feature type="domain" description="C2H2-type" evidence="10">
    <location>
        <begin position="81"/>
        <end position="109"/>
    </location>
</feature>
<dbReference type="Proteomes" id="UP000270296">
    <property type="component" value="Unassembled WGS sequence"/>
</dbReference>
<dbReference type="GO" id="GO:0005634">
    <property type="term" value="C:nucleus"/>
    <property type="evidence" value="ECO:0007669"/>
    <property type="project" value="UniProtKB-SubCell"/>
</dbReference>
<dbReference type="InterPro" id="IPR036236">
    <property type="entry name" value="Znf_C2H2_sf"/>
</dbReference>
<dbReference type="FunFam" id="3.30.160.60:FF:000145">
    <property type="entry name" value="Zinc finger protein 574"/>
    <property type="match status" value="1"/>
</dbReference>
<sequence>MTVETPSQLRSHLVNRHVQARPFACSFCTKKFKNKCDVKRHEAMHNQKSMLECNQCDRKFRWQISLRAHQKIHAQNGKQHYVCHLCRALFWRGYNLSVHLRDKHDVSIPLGHSRFMYVPW</sequence>
<evidence type="ECO:0000256" key="2">
    <source>
        <dbReference type="ARBA" id="ARBA00022723"/>
    </source>
</evidence>
<evidence type="ECO:0000256" key="9">
    <source>
        <dbReference type="PROSITE-ProRule" id="PRU00042"/>
    </source>
</evidence>
<dbReference type="SUPFAM" id="SSF57667">
    <property type="entry name" value="beta-beta-alpha zinc fingers"/>
    <property type="match status" value="2"/>
</dbReference>
<evidence type="ECO:0000313" key="13">
    <source>
        <dbReference type="WBParaSite" id="SBAD_0001342301-mRNA-1"/>
    </source>
</evidence>
<reference evidence="13" key="1">
    <citation type="submission" date="2016-06" db="UniProtKB">
        <authorList>
            <consortium name="WormBaseParasite"/>
        </authorList>
    </citation>
    <scope>IDENTIFICATION</scope>
</reference>